<feature type="modified residue" description="4-aspartylphosphate" evidence="6">
    <location>
        <position position="51"/>
    </location>
</feature>
<dbReference type="GO" id="GO:0006355">
    <property type="term" value="P:regulation of DNA-templated transcription"/>
    <property type="evidence" value="ECO:0007669"/>
    <property type="project" value="InterPro"/>
</dbReference>
<evidence type="ECO:0000256" key="1">
    <source>
        <dbReference type="ARBA" id="ARBA00022553"/>
    </source>
</evidence>
<feature type="DNA-binding region" description="OmpR/PhoB-type" evidence="7">
    <location>
        <begin position="125"/>
        <end position="223"/>
    </location>
</feature>
<dbReference type="AlphaFoldDB" id="A0A0B3YGE7"/>
<dbReference type="Pfam" id="PF00072">
    <property type="entry name" value="Response_reg"/>
    <property type="match status" value="1"/>
</dbReference>
<keyword evidence="1 6" id="KW-0597">Phosphoprotein</keyword>
<keyword evidence="2" id="KW-0902">Two-component regulatory system</keyword>
<keyword evidence="5" id="KW-0804">Transcription</keyword>
<dbReference type="SMART" id="SM00448">
    <property type="entry name" value="REC"/>
    <property type="match status" value="1"/>
</dbReference>
<dbReference type="GO" id="GO:0005829">
    <property type="term" value="C:cytosol"/>
    <property type="evidence" value="ECO:0007669"/>
    <property type="project" value="TreeGrafter"/>
</dbReference>
<dbReference type="InterPro" id="IPR001867">
    <property type="entry name" value="OmpR/PhoB-type_DNA-bd"/>
</dbReference>
<dbReference type="PROSITE" id="PS51755">
    <property type="entry name" value="OMPR_PHOB"/>
    <property type="match status" value="1"/>
</dbReference>
<keyword evidence="3" id="KW-0805">Transcription regulation</keyword>
<dbReference type="RefSeq" id="WP_014997429.1">
    <property type="nucleotide sequence ID" value="NZ_JWLW01000014.1"/>
</dbReference>
<dbReference type="Gene3D" id="3.40.50.2300">
    <property type="match status" value="1"/>
</dbReference>
<evidence type="ECO:0000256" key="4">
    <source>
        <dbReference type="ARBA" id="ARBA00023125"/>
    </source>
</evidence>
<dbReference type="InterPro" id="IPR001789">
    <property type="entry name" value="Sig_transdc_resp-reg_receiver"/>
</dbReference>
<evidence type="ECO:0000259" key="8">
    <source>
        <dbReference type="PROSITE" id="PS50110"/>
    </source>
</evidence>
<dbReference type="PROSITE" id="PS50110">
    <property type="entry name" value="RESPONSE_REGULATORY"/>
    <property type="match status" value="1"/>
</dbReference>
<evidence type="ECO:0000259" key="9">
    <source>
        <dbReference type="PROSITE" id="PS51755"/>
    </source>
</evidence>
<dbReference type="SMART" id="SM00862">
    <property type="entry name" value="Trans_reg_C"/>
    <property type="match status" value="1"/>
</dbReference>
<accession>A0A0B3YGE7</accession>
<dbReference type="InterPro" id="IPR011006">
    <property type="entry name" value="CheY-like_superfamily"/>
</dbReference>
<name>A0A0B3YGE7_9ALTE</name>
<dbReference type="EMBL" id="JWLW01000014">
    <property type="protein sequence ID" value="KHT53331.1"/>
    <property type="molecule type" value="Genomic_DNA"/>
</dbReference>
<dbReference type="GO" id="GO:0000976">
    <property type="term" value="F:transcription cis-regulatory region binding"/>
    <property type="evidence" value="ECO:0007669"/>
    <property type="project" value="TreeGrafter"/>
</dbReference>
<dbReference type="InterPro" id="IPR036388">
    <property type="entry name" value="WH-like_DNA-bd_sf"/>
</dbReference>
<dbReference type="GO" id="GO:0032993">
    <property type="term" value="C:protein-DNA complex"/>
    <property type="evidence" value="ECO:0007669"/>
    <property type="project" value="TreeGrafter"/>
</dbReference>
<evidence type="ECO:0000256" key="7">
    <source>
        <dbReference type="PROSITE-ProRule" id="PRU01091"/>
    </source>
</evidence>
<dbReference type="PANTHER" id="PTHR48111:SF1">
    <property type="entry name" value="TWO-COMPONENT RESPONSE REGULATOR ORR33"/>
    <property type="match status" value="1"/>
</dbReference>
<comment type="caution">
    <text evidence="10">The sequence shown here is derived from an EMBL/GenBank/DDBJ whole genome shotgun (WGS) entry which is preliminary data.</text>
</comment>
<dbReference type="InterPro" id="IPR016032">
    <property type="entry name" value="Sig_transdc_resp-reg_C-effctor"/>
</dbReference>
<dbReference type="SUPFAM" id="SSF52172">
    <property type="entry name" value="CheY-like"/>
    <property type="match status" value="1"/>
</dbReference>
<sequence length="229" mass="25158">MRILLIEDSLSLRNSLSLGLEKLGHSVDLAATGPDGLSMALLGSYDIIVLDRMLPELDGMAILKTLRKRRVETKVLILSARAEPEEKVEGLLAGADDYLSKPFSFEELSARLLSLMRRGVTNCINDQITINGLILDIQAKSFLFGEQAISLTPNEYRIVECMFLNKGKVVTSEKLSEFISGSYDHISKNAIEAHLSSARKKVRACGATLPIKSKRGFGYVVVEGDEVNT</sequence>
<reference evidence="10 11" key="1">
    <citation type="submission" date="2014-12" db="EMBL/GenBank/DDBJ databases">
        <title>Genome sequencing of Alteromonas marina AD001.</title>
        <authorList>
            <person name="Adrian T.G.S."/>
            <person name="Chan K.G."/>
        </authorList>
    </citation>
    <scope>NUCLEOTIDE SEQUENCE [LARGE SCALE GENOMIC DNA]</scope>
    <source>
        <strain evidence="10 11">AD001</strain>
    </source>
</reference>
<organism evidence="10 11">
    <name type="scientific">Alteromonas marina</name>
    <dbReference type="NCBI Taxonomy" id="203795"/>
    <lineage>
        <taxon>Bacteria</taxon>
        <taxon>Pseudomonadati</taxon>
        <taxon>Pseudomonadota</taxon>
        <taxon>Gammaproteobacteria</taxon>
        <taxon>Alteromonadales</taxon>
        <taxon>Alteromonadaceae</taxon>
        <taxon>Alteromonas/Salinimonas group</taxon>
        <taxon>Alteromonas</taxon>
    </lineage>
</organism>
<evidence type="ECO:0000313" key="11">
    <source>
        <dbReference type="Proteomes" id="UP000031197"/>
    </source>
</evidence>
<dbReference type="Proteomes" id="UP000031197">
    <property type="component" value="Unassembled WGS sequence"/>
</dbReference>
<dbReference type="OrthoDB" id="9802426at2"/>
<evidence type="ECO:0000256" key="3">
    <source>
        <dbReference type="ARBA" id="ARBA00023015"/>
    </source>
</evidence>
<dbReference type="PANTHER" id="PTHR48111">
    <property type="entry name" value="REGULATOR OF RPOS"/>
    <property type="match status" value="1"/>
</dbReference>
<evidence type="ECO:0000313" key="10">
    <source>
        <dbReference type="EMBL" id="KHT53331.1"/>
    </source>
</evidence>
<dbReference type="InterPro" id="IPR039420">
    <property type="entry name" value="WalR-like"/>
</dbReference>
<gene>
    <name evidence="10" type="ORF">RJ41_08930</name>
</gene>
<dbReference type="Gene3D" id="1.10.10.10">
    <property type="entry name" value="Winged helix-like DNA-binding domain superfamily/Winged helix DNA-binding domain"/>
    <property type="match status" value="1"/>
</dbReference>
<keyword evidence="4 7" id="KW-0238">DNA-binding</keyword>
<dbReference type="SUPFAM" id="SSF46894">
    <property type="entry name" value="C-terminal effector domain of the bipartite response regulators"/>
    <property type="match status" value="1"/>
</dbReference>
<evidence type="ECO:0000256" key="5">
    <source>
        <dbReference type="ARBA" id="ARBA00023163"/>
    </source>
</evidence>
<evidence type="ECO:0000256" key="2">
    <source>
        <dbReference type="ARBA" id="ARBA00023012"/>
    </source>
</evidence>
<dbReference type="CDD" id="cd00383">
    <property type="entry name" value="trans_reg_C"/>
    <property type="match status" value="1"/>
</dbReference>
<dbReference type="Pfam" id="PF00486">
    <property type="entry name" value="Trans_reg_C"/>
    <property type="match status" value="1"/>
</dbReference>
<evidence type="ECO:0000256" key="6">
    <source>
        <dbReference type="PROSITE-ProRule" id="PRU00169"/>
    </source>
</evidence>
<feature type="domain" description="Response regulatory" evidence="8">
    <location>
        <begin position="2"/>
        <end position="116"/>
    </location>
</feature>
<feature type="domain" description="OmpR/PhoB-type" evidence="9">
    <location>
        <begin position="125"/>
        <end position="223"/>
    </location>
</feature>
<dbReference type="GO" id="GO:0000156">
    <property type="term" value="F:phosphorelay response regulator activity"/>
    <property type="evidence" value="ECO:0007669"/>
    <property type="project" value="TreeGrafter"/>
</dbReference>
<protein>
    <submittedName>
        <fullName evidence="10">Chemotaxis protein CheY</fullName>
    </submittedName>
</protein>
<proteinExistence type="predicted"/>
<keyword evidence="11" id="KW-1185">Reference proteome</keyword>